<keyword evidence="12" id="KW-1185">Reference proteome</keyword>
<evidence type="ECO:0000313" key="12">
    <source>
        <dbReference type="Proteomes" id="UP001500220"/>
    </source>
</evidence>
<keyword evidence="5" id="KW-0769">Symport</keyword>
<dbReference type="PROSITE" id="PS50850">
    <property type="entry name" value="MFS"/>
    <property type="match status" value="1"/>
</dbReference>
<keyword evidence="2" id="KW-0813">Transport</keyword>
<organism evidence="11 12">
    <name type="scientific">Saccharopolyspora thermophila</name>
    <dbReference type="NCBI Taxonomy" id="89367"/>
    <lineage>
        <taxon>Bacteria</taxon>
        <taxon>Bacillati</taxon>
        <taxon>Actinomycetota</taxon>
        <taxon>Actinomycetes</taxon>
        <taxon>Pseudonocardiales</taxon>
        <taxon>Pseudonocardiaceae</taxon>
        <taxon>Saccharopolyspora</taxon>
    </lineage>
</organism>
<evidence type="ECO:0000256" key="6">
    <source>
        <dbReference type="ARBA" id="ARBA00022989"/>
    </source>
</evidence>
<evidence type="ECO:0000256" key="8">
    <source>
        <dbReference type="SAM" id="MobiDB-lite"/>
    </source>
</evidence>
<reference evidence="11 12" key="1">
    <citation type="journal article" date="2019" name="Int. J. Syst. Evol. Microbiol.">
        <title>The Global Catalogue of Microorganisms (GCM) 10K type strain sequencing project: providing services to taxonomists for standard genome sequencing and annotation.</title>
        <authorList>
            <consortium name="The Broad Institute Genomics Platform"/>
            <consortium name="The Broad Institute Genome Sequencing Center for Infectious Disease"/>
            <person name="Wu L."/>
            <person name="Ma J."/>
        </authorList>
    </citation>
    <scope>NUCLEOTIDE SEQUENCE [LARGE SCALE GENOMIC DNA]</scope>
    <source>
        <strain evidence="11 12">JCM 10664</strain>
    </source>
</reference>
<dbReference type="PANTHER" id="PTHR43528:SF1">
    <property type="entry name" value="ALPHA-KETOGLUTARATE PERMEASE"/>
    <property type="match status" value="1"/>
</dbReference>
<proteinExistence type="predicted"/>
<comment type="subcellular location">
    <subcellularLocation>
        <location evidence="1">Cell membrane</location>
        <topology evidence="1">Multi-pass membrane protein</topology>
    </subcellularLocation>
</comment>
<evidence type="ECO:0000256" key="9">
    <source>
        <dbReference type="SAM" id="Phobius"/>
    </source>
</evidence>
<evidence type="ECO:0000256" key="5">
    <source>
        <dbReference type="ARBA" id="ARBA00022847"/>
    </source>
</evidence>
<feature type="transmembrane region" description="Helical" evidence="9">
    <location>
        <begin position="432"/>
        <end position="449"/>
    </location>
</feature>
<evidence type="ECO:0000256" key="7">
    <source>
        <dbReference type="ARBA" id="ARBA00023136"/>
    </source>
</evidence>
<feature type="domain" description="Major facilitator superfamily (MFS) profile" evidence="10">
    <location>
        <begin position="35"/>
        <end position="454"/>
    </location>
</feature>
<dbReference type="EMBL" id="BAAAHC010000019">
    <property type="protein sequence ID" value="GAA0535340.1"/>
    <property type="molecule type" value="Genomic_DNA"/>
</dbReference>
<dbReference type="Proteomes" id="UP001500220">
    <property type="component" value="Unassembled WGS sequence"/>
</dbReference>
<sequence>MPRTEWSGRLSGAADGFRGAVGRVAVEEAQTIRRAATAATLSNIATWYDFGIYSYIGAVALDRVFFPDAGQWATVLTLGTFAAAFVVRPLGGIILGPLGDRIGRTKVLAAAVVLMAVATALLGLVPSYGAIGLAAPLIVLFIRMLQGFSVAGEYIGVLTLVAEYAPDRRRGFFGSWLEFGTLIGYALGAGVSALLVAALPEEDLLAWGWRLPFILALPLGVLGIYLRIRLEETPAFRQLMERSPAMATMSLRRVFQILGTHYRSAVLIAGGLIVAWNVTNYVLTNYVPTYLTGTLAHHGEGGTSEALSSAFQVVVMLAMLCTIVFVGSLSDWIGRKPILITGSVSLILLGLPSVWLLREGPPDQLLGLLIMGFALLCFAAVTPSALPALFPTFVRYGGLAIIFNVFVSAFAGTAPTVIGFAVTTTGNLDWPGYYLIGAGVIGLVSTLFLQESAGDRLTGAAPLTSSADLPAPKLSEDGVPLENPPAPGQG</sequence>
<evidence type="ECO:0000256" key="2">
    <source>
        <dbReference type="ARBA" id="ARBA00022448"/>
    </source>
</evidence>
<feature type="transmembrane region" description="Helical" evidence="9">
    <location>
        <begin position="72"/>
        <end position="95"/>
    </location>
</feature>
<dbReference type="InterPro" id="IPR036259">
    <property type="entry name" value="MFS_trans_sf"/>
</dbReference>
<dbReference type="Pfam" id="PF00083">
    <property type="entry name" value="Sugar_tr"/>
    <property type="match status" value="1"/>
</dbReference>
<keyword evidence="4 9" id="KW-0812">Transmembrane</keyword>
<accession>A0ABN1D698</accession>
<keyword evidence="3" id="KW-1003">Cell membrane</keyword>
<keyword evidence="6 9" id="KW-1133">Transmembrane helix</keyword>
<feature type="transmembrane region" description="Helical" evidence="9">
    <location>
        <begin position="364"/>
        <end position="386"/>
    </location>
</feature>
<protein>
    <submittedName>
        <fullName evidence="11">Glycine betaine/L-proline transporter ProP</fullName>
    </submittedName>
</protein>
<evidence type="ECO:0000256" key="4">
    <source>
        <dbReference type="ARBA" id="ARBA00022692"/>
    </source>
</evidence>
<dbReference type="InterPro" id="IPR020846">
    <property type="entry name" value="MFS_dom"/>
</dbReference>
<feature type="transmembrane region" description="Helical" evidence="9">
    <location>
        <begin position="137"/>
        <end position="164"/>
    </location>
</feature>
<feature type="transmembrane region" description="Helical" evidence="9">
    <location>
        <begin position="211"/>
        <end position="228"/>
    </location>
</feature>
<dbReference type="Gene3D" id="1.20.1250.20">
    <property type="entry name" value="MFS general substrate transporter like domains"/>
    <property type="match status" value="2"/>
</dbReference>
<dbReference type="InterPro" id="IPR051084">
    <property type="entry name" value="H+-coupled_symporters"/>
</dbReference>
<dbReference type="SUPFAM" id="SSF103473">
    <property type="entry name" value="MFS general substrate transporter"/>
    <property type="match status" value="1"/>
</dbReference>
<feature type="transmembrane region" description="Helical" evidence="9">
    <location>
        <begin position="265"/>
        <end position="286"/>
    </location>
</feature>
<dbReference type="PANTHER" id="PTHR43528">
    <property type="entry name" value="ALPHA-KETOGLUTARATE PERMEASE"/>
    <property type="match status" value="1"/>
</dbReference>
<evidence type="ECO:0000259" key="10">
    <source>
        <dbReference type="PROSITE" id="PS50850"/>
    </source>
</evidence>
<feature type="transmembrane region" description="Helical" evidence="9">
    <location>
        <begin position="176"/>
        <end position="199"/>
    </location>
</feature>
<feature type="region of interest" description="Disordered" evidence="8">
    <location>
        <begin position="461"/>
        <end position="490"/>
    </location>
</feature>
<feature type="transmembrane region" description="Helical" evidence="9">
    <location>
        <begin position="398"/>
        <end position="420"/>
    </location>
</feature>
<name>A0ABN1D698_9PSEU</name>
<evidence type="ECO:0000256" key="1">
    <source>
        <dbReference type="ARBA" id="ARBA00004651"/>
    </source>
</evidence>
<keyword evidence="7 9" id="KW-0472">Membrane</keyword>
<feature type="transmembrane region" description="Helical" evidence="9">
    <location>
        <begin position="338"/>
        <end position="358"/>
    </location>
</feature>
<gene>
    <name evidence="11" type="primary">proP_2</name>
    <name evidence="11" type="ORF">GCM10009545_42390</name>
</gene>
<evidence type="ECO:0000256" key="3">
    <source>
        <dbReference type="ARBA" id="ARBA00022475"/>
    </source>
</evidence>
<comment type="caution">
    <text evidence="11">The sequence shown here is derived from an EMBL/GenBank/DDBJ whole genome shotgun (WGS) entry which is preliminary data.</text>
</comment>
<dbReference type="InterPro" id="IPR005828">
    <property type="entry name" value="MFS_sugar_transport-like"/>
</dbReference>
<evidence type="ECO:0000313" key="11">
    <source>
        <dbReference type="EMBL" id="GAA0535340.1"/>
    </source>
</evidence>
<feature type="transmembrane region" description="Helical" evidence="9">
    <location>
        <begin position="306"/>
        <end position="326"/>
    </location>
</feature>
<feature type="transmembrane region" description="Helical" evidence="9">
    <location>
        <begin position="107"/>
        <end position="131"/>
    </location>
</feature>